<gene>
    <name evidence="1" type="ORF">NEISICOT_01871</name>
</gene>
<dbReference type="Proteomes" id="UP000005365">
    <property type="component" value="Unassembled WGS sequence"/>
</dbReference>
<comment type="caution">
    <text evidence="1">The sequence shown here is derived from an EMBL/GenBank/DDBJ whole genome shotgun (WGS) entry which is preliminary data.</text>
</comment>
<organism evidence="1 2">
    <name type="scientific">Neisseria sicca ATCC 29256</name>
    <dbReference type="NCBI Taxonomy" id="547045"/>
    <lineage>
        <taxon>Bacteria</taxon>
        <taxon>Pseudomonadati</taxon>
        <taxon>Pseudomonadota</taxon>
        <taxon>Betaproteobacteria</taxon>
        <taxon>Neisseriales</taxon>
        <taxon>Neisseriaceae</taxon>
        <taxon>Neisseria</taxon>
    </lineage>
</organism>
<reference evidence="1" key="1">
    <citation type="submission" date="2009-07" db="EMBL/GenBank/DDBJ databases">
        <authorList>
            <person name="Weinstock G."/>
            <person name="Sodergren E."/>
            <person name="Clifton S."/>
            <person name="Fulton L."/>
            <person name="Fulton B."/>
            <person name="Courtney L."/>
            <person name="Fronick C."/>
            <person name="Harrison M."/>
            <person name="Strong C."/>
            <person name="Farmer C."/>
            <person name="Delahaunty K."/>
            <person name="Markovic C."/>
            <person name="Hall O."/>
            <person name="Minx P."/>
            <person name="Tomlinson C."/>
            <person name="Mitreva M."/>
            <person name="Nelson J."/>
            <person name="Hou S."/>
            <person name="Wollam A."/>
            <person name="Pepin K.H."/>
            <person name="Johnson M."/>
            <person name="Bhonagiri V."/>
            <person name="Nash W.E."/>
            <person name="Warren W."/>
            <person name="Chinwalla A."/>
            <person name="Mardis E.R."/>
            <person name="Wilson R.K."/>
        </authorList>
    </citation>
    <scope>NUCLEOTIDE SEQUENCE [LARGE SCALE GENOMIC DNA]</scope>
    <source>
        <strain evidence="1">ATCC 29256</strain>
    </source>
</reference>
<dbReference type="AlphaFoldDB" id="C6M5S2"/>
<protein>
    <submittedName>
        <fullName evidence="1">Uncharacterized protein</fullName>
    </submittedName>
</protein>
<name>C6M5S2_NEISI</name>
<evidence type="ECO:0000313" key="2">
    <source>
        <dbReference type="Proteomes" id="UP000005365"/>
    </source>
</evidence>
<sequence length="201" mass="21216">MGQVRSEAREQVGDAQSVFGADGFMSCKFEFCADLVDKFLQTAAARFVFVDFVNNEDDGRVCRQLFHHDTVGIGKTHGFDDENNGIDAAQRFGDVLIEAVVQGVAVFGLETGGIDENELGGVVGVNAGNAVARGLGFFTGDADFLPDEVVHQRGLADVGAADNSDEAAAVVGGVAGFVLQEGFDVHDGFLFDVSDDLFVLS</sequence>
<dbReference type="EMBL" id="ACKO02000010">
    <property type="protein sequence ID" value="EET44400.1"/>
    <property type="molecule type" value="Genomic_DNA"/>
</dbReference>
<keyword evidence="2" id="KW-1185">Reference proteome</keyword>
<evidence type="ECO:0000313" key="1">
    <source>
        <dbReference type="EMBL" id="EET44400.1"/>
    </source>
</evidence>
<accession>C6M5S2</accession>
<proteinExistence type="predicted"/>